<dbReference type="EMBL" id="UOFY01000075">
    <property type="protein sequence ID" value="VAX11726.1"/>
    <property type="molecule type" value="Genomic_DNA"/>
</dbReference>
<protein>
    <recommendedName>
        <fullName evidence="2">Segregation and condensation protein A</fullName>
    </recommendedName>
</protein>
<proteinExistence type="predicted"/>
<sequence>MMSNNTPSKEAQILDVMRKVLTDVARDTYTKPGLKHPLSEDTIISIRDCLVLISAREFELAEDEDREMKMRPRYIDEPKNTVVIPIDKIGRDKDSGK</sequence>
<dbReference type="AlphaFoldDB" id="A0A3B1B0A4"/>
<evidence type="ECO:0008006" key="2">
    <source>
        <dbReference type="Google" id="ProtNLM"/>
    </source>
</evidence>
<gene>
    <name evidence="1" type="ORF">MNBD_GAMMA25-2142</name>
</gene>
<accession>A0A3B1B0A4</accession>
<organism evidence="1">
    <name type="scientific">hydrothermal vent metagenome</name>
    <dbReference type="NCBI Taxonomy" id="652676"/>
    <lineage>
        <taxon>unclassified sequences</taxon>
        <taxon>metagenomes</taxon>
        <taxon>ecological metagenomes</taxon>
    </lineage>
</organism>
<evidence type="ECO:0000313" key="1">
    <source>
        <dbReference type="EMBL" id="VAX11726.1"/>
    </source>
</evidence>
<reference evidence="1" key="1">
    <citation type="submission" date="2018-06" db="EMBL/GenBank/DDBJ databases">
        <authorList>
            <person name="Zhirakovskaya E."/>
        </authorList>
    </citation>
    <scope>NUCLEOTIDE SEQUENCE</scope>
</reference>
<name>A0A3B1B0A4_9ZZZZ</name>